<dbReference type="GO" id="GO:0004364">
    <property type="term" value="F:glutathione transferase activity"/>
    <property type="evidence" value="ECO:0007669"/>
    <property type="project" value="TreeGrafter"/>
</dbReference>
<dbReference type="Gene3D" id="1.20.1050.10">
    <property type="match status" value="1"/>
</dbReference>
<evidence type="ECO:0000259" key="3">
    <source>
        <dbReference type="PROSITE" id="PS50405"/>
    </source>
</evidence>
<comment type="subunit">
    <text evidence="1">Homodimer.</text>
</comment>
<feature type="domain" description="GST N-terminal" evidence="2">
    <location>
        <begin position="1"/>
        <end position="82"/>
    </location>
</feature>
<dbReference type="SFLD" id="SFLDG00358">
    <property type="entry name" value="Main_(cytGST)"/>
    <property type="match status" value="1"/>
</dbReference>
<proteinExistence type="predicted"/>
<dbReference type="OrthoDB" id="2309723at2759"/>
<dbReference type="SUPFAM" id="SSF47616">
    <property type="entry name" value="GST C-terminal domain-like"/>
    <property type="match status" value="1"/>
</dbReference>
<dbReference type="CDD" id="cd03177">
    <property type="entry name" value="GST_C_Delta_Epsilon"/>
    <property type="match status" value="1"/>
</dbReference>
<dbReference type="SUPFAM" id="SSF52833">
    <property type="entry name" value="Thioredoxin-like"/>
    <property type="match status" value="1"/>
</dbReference>
<dbReference type="CDD" id="cd03045">
    <property type="entry name" value="GST_N_Delta_Epsilon"/>
    <property type="match status" value="1"/>
</dbReference>
<reference evidence="4" key="1">
    <citation type="submission" date="2020-07" db="EMBL/GenBank/DDBJ databases">
        <title>The High-quality genome of the commercially important snow crab, Chionoecetes opilio.</title>
        <authorList>
            <person name="Jeong J.-H."/>
            <person name="Ryu S."/>
        </authorList>
    </citation>
    <scope>NUCLEOTIDE SEQUENCE</scope>
    <source>
        <strain evidence="4">MADBK_172401_WGS</strain>
        <tissue evidence="4">Digestive gland</tissue>
    </source>
</reference>
<dbReference type="FunFam" id="3.40.30.10:FF:000034">
    <property type="entry name" value="glutathione S-transferase 1"/>
    <property type="match status" value="1"/>
</dbReference>
<dbReference type="Pfam" id="PF14497">
    <property type="entry name" value="GST_C_3"/>
    <property type="match status" value="1"/>
</dbReference>
<dbReference type="Pfam" id="PF13409">
    <property type="entry name" value="GST_N_2"/>
    <property type="match status" value="1"/>
</dbReference>
<dbReference type="PANTHER" id="PTHR43969:SF9">
    <property type="entry name" value="GLUTATHIONE S TRANSFERASE D10, ISOFORM A-RELATED"/>
    <property type="match status" value="1"/>
</dbReference>
<dbReference type="GO" id="GO:0006749">
    <property type="term" value="P:glutathione metabolic process"/>
    <property type="evidence" value="ECO:0007669"/>
    <property type="project" value="TreeGrafter"/>
</dbReference>
<comment type="caution">
    <text evidence="4">The sequence shown here is derived from an EMBL/GenBank/DDBJ whole genome shotgun (WGS) entry which is preliminary data.</text>
</comment>
<dbReference type="SFLD" id="SFLDG01153">
    <property type="entry name" value="Main.4:_Theta-like"/>
    <property type="match status" value="1"/>
</dbReference>
<dbReference type="PROSITE" id="PS50405">
    <property type="entry name" value="GST_CTER"/>
    <property type="match status" value="1"/>
</dbReference>
<dbReference type="InterPro" id="IPR036249">
    <property type="entry name" value="Thioredoxin-like_sf"/>
</dbReference>
<evidence type="ECO:0000259" key="2">
    <source>
        <dbReference type="PROSITE" id="PS50404"/>
    </source>
</evidence>
<evidence type="ECO:0000256" key="1">
    <source>
        <dbReference type="ARBA" id="ARBA00011738"/>
    </source>
</evidence>
<evidence type="ECO:0000313" key="4">
    <source>
        <dbReference type="EMBL" id="KAG0713704.1"/>
    </source>
</evidence>
<gene>
    <name evidence="4" type="primary">GstD1_1</name>
    <name evidence="4" type="ORF">GWK47_001781</name>
</gene>
<protein>
    <submittedName>
        <fullName evidence="4">Glutathione S-transferase 1, isoform C</fullName>
    </submittedName>
</protein>
<dbReference type="InterPro" id="IPR010987">
    <property type="entry name" value="Glutathione-S-Trfase_C-like"/>
</dbReference>
<organism evidence="4 5">
    <name type="scientific">Chionoecetes opilio</name>
    <name type="common">Atlantic snow crab</name>
    <name type="synonym">Cancer opilio</name>
    <dbReference type="NCBI Taxonomy" id="41210"/>
    <lineage>
        <taxon>Eukaryota</taxon>
        <taxon>Metazoa</taxon>
        <taxon>Ecdysozoa</taxon>
        <taxon>Arthropoda</taxon>
        <taxon>Crustacea</taxon>
        <taxon>Multicrustacea</taxon>
        <taxon>Malacostraca</taxon>
        <taxon>Eumalacostraca</taxon>
        <taxon>Eucarida</taxon>
        <taxon>Decapoda</taxon>
        <taxon>Pleocyemata</taxon>
        <taxon>Brachyura</taxon>
        <taxon>Eubrachyura</taxon>
        <taxon>Majoidea</taxon>
        <taxon>Majidae</taxon>
        <taxon>Chionoecetes</taxon>
    </lineage>
</organism>
<dbReference type="InterPro" id="IPR004046">
    <property type="entry name" value="GST_C"/>
</dbReference>
<dbReference type="PROSITE" id="PS50404">
    <property type="entry name" value="GST_NTER"/>
    <property type="match status" value="1"/>
</dbReference>
<sequence>MPVDLYYLEISPPCRAVILTAKAVGLELNLKELDIFKGAQMKPEFLALNPQHCIPTLVDGDFVVWESRPTCSYLASKYGKDDSLYPTDPQARAKVERLNYFDMGTLFHRFGEYVDLNPEKLERLQEALGWLDGFINGHKFVAGDNITVADHTLLATVSTIKEANVDLSKHCNVLAWLDRCKAMPGYDANQRGAEGWGKFFKSRCNL</sequence>
<dbReference type="Gene3D" id="3.40.30.10">
    <property type="entry name" value="Glutaredoxin"/>
    <property type="match status" value="1"/>
</dbReference>
<dbReference type="SFLD" id="SFLDS00019">
    <property type="entry name" value="Glutathione_Transferase_(cytos"/>
    <property type="match status" value="1"/>
</dbReference>
<dbReference type="InterPro" id="IPR004045">
    <property type="entry name" value="Glutathione_S-Trfase_N"/>
</dbReference>
<accession>A0A8J5CKJ9</accession>
<dbReference type="PANTHER" id="PTHR43969">
    <property type="entry name" value="GLUTATHIONE S TRANSFERASE D10, ISOFORM A-RELATED"/>
    <property type="match status" value="1"/>
</dbReference>
<feature type="domain" description="GST C-terminal" evidence="3">
    <location>
        <begin position="88"/>
        <end position="199"/>
    </location>
</feature>
<dbReference type="InterPro" id="IPR040079">
    <property type="entry name" value="Glutathione_S-Trfase"/>
</dbReference>
<dbReference type="AlphaFoldDB" id="A0A8J5CKJ9"/>
<dbReference type="InterPro" id="IPR036282">
    <property type="entry name" value="Glutathione-S-Trfase_C_sf"/>
</dbReference>
<dbReference type="EMBL" id="JACEEZ010021206">
    <property type="protein sequence ID" value="KAG0713704.1"/>
    <property type="molecule type" value="Genomic_DNA"/>
</dbReference>
<dbReference type="FunFam" id="1.20.1050.10:FF:000007">
    <property type="entry name" value="Glutathione S-transferase 1-1"/>
    <property type="match status" value="1"/>
</dbReference>
<evidence type="ECO:0000313" key="5">
    <source>
        <dbReference type="Proteomes" id="UP000770661"/>
    </source>
</evidence>
<name>A0A8J5CKJ9_CHIOP</name>
<dbReference type="Proteomes" id="UP000770661">
    <property type="component" value="Unassembled WGS sequence"/>
</dbReference>
<keyword evidence="5" id="KW-1185">Reference proteome</keyword>